<comment type="subcellular location">
    <subcellularLocation>
        <location evidence="1">Cell membrane</location>
        <topology evidence="1">Multi-pass membrane protein</topology>
    </subcellularLocation>
</comment>
<dbReference type="CDD" id="cd01948">
    <property type="entry name" value="EAL"/>
    <property type="match status" value="1"/>
</dbReference>
<proteinExistence type="predicted"/>
<dbReference type="GO" id="GO:0071111">
    <property type="term" value="F:cyclic-guanylate-specific phosphodiesterase activity"/>
    <property type="evidence" value="ECO:0007669"/>
    <property type="project" value="InterPro"/>
</dbReference>
<dbReference type="InterPro" id="IPR001633">
    <property type="entry name" value="EAL_dom"/>
</dbReference>
<feature type="domain" description="EAL" evidence="7">
    <location>
        <begin position="496"/>
        <end position="751"/>
    </location>
</feature>
<dbReference type="Gene3D" id="3.30.70.270">
    <property type="match status" value="1"/>
</dbReference>
<dbReference type="Pfam" id="PF00563">
    <property type="entry name" value="EAL"/>
    <property type="match status" value="1"/>
</dbReference>
<dbReference type="EMBL" id="VDUY01000002">
    <property type="protein sequence ID" value="TXL67244.1"/>
    <property type="molecule type" value="Genomic_DNA"/>
</dbReference>
<feature type="transmembrane region" description="Helical" evidence="6">
    <location>
        <begin position="236"/>
        <end position="253"/>
    </location>
</feature>
<evidence type="ECO:0000256" key="1">
    <source>
        <dbReference type="ARBA" id="ARBA00004651"/>
    </source>
</evidence>
<dbReference type="PROSITE" id="PS50883">
    <property type="entry name" value="EAL"/>
    <property type="match status" value="1"/>
</dbReference>
<keyword evidence="3 6" id="KW-0812">Transmembrane</keyword>
<keyword evidence="9" id="KW-1185">Reference proteome</keyword>
<dbReference type="InterPro" id="IPR007895">
    <property type="entry name" value="MASE1"/>
</dbReference>
<evidence type="ECO:0000256" key="6">
    <source>
        <dbReference type="SAM" id="Phobius"/>
    </source>
</evidence>
<evidence type="ECO:0000256" key="5">
    <source>
        <dbReference type="ARBA" id="ARBA00023136"/>
    </source>
</evidence>
<dbReference type="Pfam" id="PF05231">
    <property type="entry name" value="MASE1"/>
    <property type="match status" value="1"/>
</dbReference>
<evidence type="ECO:0000313" key="8">
    <source>
        <dbReference type="EMBL" id="TXL67244.1"/>
    </source>
</evidence>
<dbReference type="PANTHER" id="PTHR33121:SF23">
    <property type="entry name" value="CYCLIC DI-GMP PHOSPHODIESTERASE PDEB"/>
    <property type="match status" value="1"/>
</dbReference>
<dbReference type="PANTHER" id="PTHR33121">
    <property type="entry name" value="CYCLIC DI-GMP PHOSPHODIESTERASE PDEF"/>
    <property type="match status" value="1"/>
</dbReference>
<feature type="transmembrane region" description="Helical" evidence="6">
    <location>
        <begin position="43"/>
        <end position="61"/>
    </location>
</feature>
<dbReference type="InterPro" id="IPR050706">
    <property type="entry name" value="Cyclic-di-GMP_PDE-like"/>
</dbReference>
<feature type="transmembrane region" description="Helical" evidence="6">
    <location>
        <begin position="290"/>
        <end position="310"/>
    </location>
</feature>
<accession>A0A5C8P1N3</accession>
<dbReference type="OrthoDB" id="9813903at2"/>
<gene>
    <name evidence="8" type="ORF">FHP08_06445</name>
</gene>
<evidence type="ECO:0000259" key="7">
    <source>
        <dbReference type="PROSITE" id="PS50883"/>
    </source>
</evidence>
<sequence>MPDAGGDATAGPQQAGGGLALALAVFAIAFFACLVARLISPPAPGVLLVWPAAGVALAFAWRDSLRWVLPAAAGAALWAWVDTRLPGATAAAFAASAAGPALAVRLMRQLGDWKPADYRLDASVRFAMLVILVAAPLDALFAALGLPASIGGAESNPIQRFAVWWLIDALGMLLVAPALLAWFGSGDRGPAAAEPPGGASQPAGSRIAAPDSAALVATAVVAGLSAALTVLGHPGFAHALLFLYFPVVAWTAIRCDERATALTLLITGLPLLALRAWQADLAGARGHESLDVAVLLFCAVIVALMLQATAADRRFALARMARQAREDMSTRLLNDRGLITEVGERLATPGRPDYGLIGLHVANFDTLNDLCGALQAMQLEQDLAAMLRRQPGLRAAARLSAGRFALLVEADSVARVRSVAREIYSQFNGQLFRTEHGSVRLQMCVGGLLVDRNAQIDSEDCIVSLSDALAIAASVRDPQLFVEPLSQTMIDARRSHQARIEQIREAIRDQRFALHAQPMIDPEAPPDKLSYEVLLRLLDRDGSLIRPPEFLTLVGQAQMTPAMDRGVIRAVFSWLAAHPEALARTWKCSINLSGLTMSDGTIAGFIREQRALHGIPAELIVFEITESEAIRNPAAASRLVDDLKAEGFGIALDDFGTGLATFEYLKRFPLDYLKIDGSFIRNLTTSPIDEEIVLSTVRVAQRLNVRTVAEHVHSREVLDRVTELGIGHLQGNLIGSACPLAELFRTASSQSPFKAPRDLRATS</sequence>
<dbReference type="SUPFAM" id="SSF141868">
    <property type="entry name" value="EAL domain-like"/>
    <property type="match status" value="1"/>
</dbReference>
<dbReference type="SUPFAM" id="SSF55073">
    <property type="entry name" value="Nucleotide cyclase"/>
    <property type="match status" value="1"/>
</dbReference>
<evidence type="ECO:0000256" key="2">
    <source>
        <dbReference type="ARBA" id="ARBA00022475"/>
    </source>
</evidence>
<evidence type="ECO:0000313" key="9">
    <source>
        <dbReference type="Proteomes" id="UP000321548"/>
    </source>
</evidence>
<dbReference type="InterPro" id="IPR043128">
    <property type="entry name" value="Rev_trsase/Diguanyl_cyclase"/>
</dbReference>
<reference evidence="8 9" key="1">
    <citation type="submission" date="2019-06" db="EMBL/GenBank/DDBJ databases">
        <title>Quisquiliibacterium sp. nov., isolated from a maize field.</title>
        <authorList>
            <person name="Lin S.-Y."/>
            <person name="Tsai C.-F."/>
            <person name="Young C.-C."/>
        </authorList>
    </citation>
    <scope>NUCLEOTIDE SEQUENCE [LARGE SCALE GENOMIC DNA]</scope>
    <source>
        <strain evidence="8 9">CC-CFT501</strain>
    </source>
</reference>
<organism evidence="8 9">
    <name type="scientific">Zeimonas arvi</name>
    <dbReference type="NCBI Taxonomy" id="2498847"/>
    <lineage>
        <taxon>Bacteria</taxon>
        <taxon>Pseudomonadati</taxon>
        <taxon>Pseudomonadota</taxon>
        <taxon>Betaproteobacteria</taxon>
        <taxon>Burkholderiales</taxon>
        <taxon>Burkholderiaceae</taxon>
        <taxon>Zeimonas</taxon>
    </lineage>
</organism>
<feature type="transmembrane region" description="Helical" evidence="6">
    <location>
        <begin position="162"/>
        <end position="183"/>
    </location>
</feature>
<dbReference type="RefSeq" id="WP_147703492.1">
    <property type="nucleotide sequence ID" value="NZ_VDUY01000002.1"/>
</dbReference>
<feature type="transmembrane region" description="Helical" evidence="6">
    <location>
        <begin position="87"/>
        <end position="106"/>
    </location>
</feature>
<feature type="transmembrane region" description="Helical" evidence="6">
    <location>
        <begin position="213"/>
        <end position="230"/>
    </location>
</feature>
<keyword evidence="5 6" id="KW-0472">Membrane</keyword>
<feature type="transmembrane region" description="Helical" evidence="6">
    <location>
        <begin position="15"/>
        <end position="36"/>
    </location>
</feature>
<dbReference type="InterPro" id="IPR035919">
    <property type="entry name" value="EAL_sf"/>
</dbReference>
<keyword evidence="2" id="KW-1003">Cell membrane</keyword>
<evidence type="ECO:0000256" key="3">
    <source>
        <dbReference type="ARBA" id="ARBA00022692"/>
    </source>
</evidence>
<protein>
    <submittedName>
        <fullName evidence="8">EAL domain-containing protein</fullName>
    </submittedName>
</protein>
<feature type="transmembrane region" description="Helical" evidence="6">
    <location>
        <begin position="126"/>
        <end position="150"/>
    </location>
</feature>
<dbReference type="SMART" id="SM00052">
    <property type="entry name" value="EAL"/>
    <property type="match status" value="1"/>
</dbReference>
<dbReference type="Proteomes" id="UP000321548">
    <property type="component" value="Unassembled WGS sequence"/>
</dbReference>
<dbReference type="Gene3D" id="3.20.20.450">
    <property type="entry name" value="EAL domain"/>
    <property type="match status" value="1"/>
</dbReference>
<dbReference type="GO" id="GO:0005886">
    <property type="term" value="C:plasma membrane"/>
    <property type="evidence" value="ECO:0007669"/>
    <property type="project" value="UniProtKB-SubCell"/>
</dbReference>
<dbReference type="InterPro" id="IPR029787">
    <property type="entry name" value="Nucleotide_cyclase"/>
</dbReference>
<comment type="caution">
    <text evidence="8">The sequence shown here is derived from an EMBL/GenBank/DDBJ whole genome shotgun (WGS) entry which is preliminary data.</text>
</comment>
<dbReference type="AlphaFoldDB" id="A0A5C8P1N3"/>
<keyword evidence="4 6" id="KW-1133">Transmembrane helix</keyword>
<evidence type="ECO:0000256" key="4">
    <source>
        <dbReference type="ARBA" id="ARBA00022989"/>
    </source>
</evidence>
<name>A0A5C8P1N3_9BURK</name>